<reference evidence="3" key="1">
    <citation type="submission" date="2022-10" db="EMBL/GenBank/DDBJ databases">
        <title>Tapping the CABI collections for fungal endophytes: first genome assemblies for Collariella, Neodidymelliopsis, Ascochyta clinopodiicola, Didymella pomorum, Didymosphaeria variabile, Neocosmospora piperis and Neocucurbitaria cava.</title>
        <authorList>
            <person name="Hill R."/>
        </authorList>
    </citation>
    <scope>NUCLEOTIDE SEQUENCE</scope>
    <source>
        <strain evidence="3">IMI 356815</strain>
    </source>
</reference>
<evidence type="ECO:0000313" key="3">
    <source>
        <dbReference type="EMBL" id="KAJ4351900.1"/>
    </source>
</evidence>
<sequence>MLAPCKHVAIPNHKRVHQSAQNQYTTIQLEDCKFQVKMPPNPQLVEDIMQARDTRLDNLSNSSGSKNKDLRARVTGLKEQLLRLEERMTKLKQLMDGNSAKGHSIPVNGTSSGGDKDVDSTEIGVGNSHAISNTGAYC</sequence>
<feature type="coiled-coil region" evidence="1">
    <location>
        <begin position="67"/>
        <end position="94"/>
    </location>
</feature>
<name>A0A9W8XIH5_9PLEO</name>
<keyword evidence="4" id="KW-1185">Reference proteome</keyword>
<protein>
    <submittedName>
        <fullName evidence="3">Uncharacterized protein</fullName>
    </submittedName>
</protein>
<evidence type="ECO:0000313" key="4">
    <source>
        <dbReference type="Proteomes" id="UP001140513"/>
    </source>
</evidence>
<organism evidence="3 4">
    <name type="scientific">Didymosphaeria variabile</name>
    <dbReference type="NCBI Taxonomy" id="1932322"/>
    <lineage>
        <taxon>Eukaryota</taxon>
        <taxon>Fungi</taxon>
        <taxon>Dikarya</taxon>
        <taxon>Ascomycota</taxon>
        <taxon>Pezizomycotina</taxon>
        <taxon>Dothideomycetes</taxon>
        <taxon>Pleosporomycetidae</taxon>
        <taxon>Pleosporales</taxon>
        <taxon>Massarineae</taxon>
        <taxon>Didymosphaeriaceae</taxon>
        <taxon>Didymosphaeria</taxon>
    </lineage>
</organism>
<evidence type="ECO:0000256" key="1">
    <source>
        <dbReference type="SAM" id="Coils"/>
    </source>
</evidence>
<comment type="caution">
    <text evidence="3">The sequence shown here is derived from an EMBL/GenBank/DDBJ whole genome shotgun (WGS) entry which is preliminary data.</text>
</comment>
<evidence type="ECO:0000256" key="2">
    <source>
        <dbReference type="SAM" id="MobiDB-lite"/>
    </source>
</evidence>
<feature type="region of interest" description="Disordered" evidence="2">
    <location>
        <begin position="96"/>
        <end position="125"/>
    </location>
</feature>
<accession>A0A9W8XIH5</accession>
<dbReference type="Proteomes" id="UP001140513">
    <property type="component" value="Unassembled WGS sequence"/>
</dbReference>
<dbReference type="AlphaFoldDB" id="A0A9W8XIH5"/>
<gene>
    <name evidence="3" type="ORF">N0V89_007244</name>
</gene>
<proteinExistence type="predicted"/>
<dbReference type="RefSeq" id="XP_056070256.1">
    <property type="nucleotide sequence ID" value="XM_056216009.1"/>
</dbReference>
<dbReference type="EMBL" id="JAPEUX010000005">
    <property type="protein sequence ID" value="KAJ4351900.1"/>
    <property type="molecule type" value="Genomic_DNA"/>
</dbReference>
<dbReference type="GeneID" id="80910774"/>
<keyword evidence="1" id="KW-0175">Coiled coil</keyword>